<dbReference type="InterPro" id="IPR050721">
    <property type="entry name" value="Trk_Ktr_HKT_K-transport"/>
</dbReference>
<dbReference type="GO" id="GO:0015079">
    <property type="term" value="F:potassium ion transmembrane transporter activity"/>
    <property type="evidence" value="ECO:0007669"/>
    <property type="project" value="InterPro"/>
</dbReference>
<dbReference type="KEGG" id="ccha:ELD05_00770"/>
<accession>A0A3T0D2L8</accession>
<evidence type="ECO:0000256" key="6">
    <source>
        <dbReference type="ARBA" id="ARBA00023065"/>
    </source>
</evidence>
<proteinExistence type="predicted"/>
<dbReference type="RefSeq" id="WP_011915763.1">
    <property type="nucleotide sequence ID" value="NZ_CP034791.1"/>
</dbReference>
<keyword evidence="3" id="KW-0633">Potassium transport</keyword>
<dbReference type="EMBL" id="CP034791">
    <property type="protein sequence ID" value="AZT89334.1"/>
    <property type="molecule type" value="Genomic_DNA"/>
</dbReference>
<protein>
    <recommendedName>
        <fullName evidence="1">Trk system potassium uptake protein TrkA</fullName>
    </recommendedName>
</protein>
<evidence type="ECO:0000259" key="8">
    <source>
        <dbReference type="PROSITE" id="PS51202"/>
    </source>
</evidence>
<dbReference type="Proteomes" id="UP000282930">
    <property type="component" value="Chromosome"/>
</dbReference>
<evidence type="ECO:0000256" key="1">
    <source>
        <dbReference type="ARBA" id="ARBA00017378"/>
    </source>
</evidence>
<evidence type="ECO:0000313" key="10">
    <source>
        <dbReference type="Proteomes" id="UP000282930"/>
    </source>
</evidence>
<dbReference type="GO" id="GO:0005886">
    <property type="term" value="C:plasma membrane"/>
    <property type="evidence" value="ECO:0007669"/>
    <property type="project" value="InterPro"/>
</dbReference>
<keyword evidence="5" id="KW-0520">NAD</keyword>
<dbReference type="SUPFAM" id="SSF116726">
    <property type="entry name" value="TrkA C-terminal domain-like"/>
    <property type="match status" value="1"/>
</dbReference>
<dbReference type="PROSITE" id="PS51202">
    <property type="entry name" value="RCK_C"/>
    <property type="match status" value="1"/>
</dbReference>
<reference evidence="9 10" key="1">
    <citation type="submission" date="2018-12" db="EMBL/GenBank/DDBJ databases">
        <title>Genome sequence from the cellulolytic species, Caldicellulosiruptor changbaiensis.</title>
        <authorList>
            <person name="Blumer-Schuette S.E."/>
            <person name="Mendoza C."/>
        </authorList>
    </citation>
    <scope>NUCLEOTIDE SEQUENCE [LARGE SCALE GENOMIC DNA]</scope>
    <source>
        <strain evidence="9 10">CBS-Z</strain>
    </source>
</reference>
<dbReference type="Gene3D" id="3.30.70.1450">
    <property type="entry name" value="Regulator of K+ conductance, C-terminal domain"/>
    <property type="match status" value="1"/>
</dbReference>
<name>A0A3T0D2L8_9FIRM</name>
<keyword evidence="4" id="KW-0630">Potassium</keyword>
<feature type="domain" description="RCK N-terminal" evidence="7">
    <location>
        <begin position="1"/>
        <end position="119"/>
    </location>
</feature>
<keyword evidence="10" id="KW-1185">Reference proteome</keyword>
<evidence type="ECO:0000256" key="3">
    <source>
        <dbReference type="ARBA" id="ARBA00022538"/>
    </source>
</evidence>
<dbReference type="InterPro" id="IPR036291">
    <property type="entry name" value="NAD(P)-bd_dom_sf"/>
</dbReference>
<dbReference type="PANTHER" id="PTHR43833:SF5">
    <property type="entry name" value="TRK SYSTEM POTASSIUM UPTAKE PROTEIN TRKA"/>
    <property type="match status" value="1"/>
</dbReference>
<dbReference type="PANTHER" id="PTHR43833">
    <property type="entry name" value="POTASSIUM CHANNEL PROTEIN 2-RELATED-RELATED"/>
    <property type="match status" value="1"/>
</dbReference>
<dbReference type="SUPFAM" id="SSF51735">
    <property type="entry name" value="NAD(P)-binding Rossmann-fold domains"/>
    <property type="match status" value="1"/>
</dbReference>
<dbReference type="PRINTS" id="PR00335">
    <property type="entry name" value="KUPTAKETRKA"/>
</dbReference>
<dbReference type="InterPro" id="IPR006037">
    <property type="entry name" value="RCK_C"/>
</dbReference>
<keyword evidence="2" id="KW-0813">Transport</keyword>
<dbReference type="InterPro" id="IPR006036">
    <property type="entry name" value="K_uptake_TrkA"/>
</dbReference>
<evidence type="ECO:0000256" key="2">
    <source>
        <dbReference type="ARBA" id="ARBA00022448"/>
    </source>
</evidence>
<evidence type="ECO:0000259" key="7">
    <source>
        <dbReference type="PROSITE" id="PS51201"/>
    </source>
</evidence>
<dbReference type="InterPro" id="IPR036721">
    <property type="entry name" value="RCK_C_sf"/>
</dbReference>
<organism evidence="9 10">
    <name type="scientific">Caldicellulosiruptor changbaiensis</name>
    <dbReference type="NCBI Taxonomy" id="1222016"/>
    <lineage>
        <taxon>Bacteria</taxon>
        <taxon>Bacillati</taxon>
        <taxon>Bacillota</taxon>
        <taxon>Bacillota incertae sedis</taxon>
        <taxon>Caldicellulosiruptorales</taxon>
        <taxon>Caldicellulosiruptoraceae</taxon>
        <taxon>Caldicellulosiruptor</taxon>
    </lineage>
</organism>
<dbReference type="Pfam" id="PF02254">
    <property type="entry name" value="TrkA_N"/>
    <property type="match status" value="1"/>
</dbReference>
<sequence length="221" mass="24362">MRVVIVGGGKVGYFLTKLLVESGKYHITVIEEQPELCRKVAEEFSNVTVIEGDGTSLDTLSDAKVHKCDFFIAVTGKDEDNLIACQLAKRVFEVKRTIARANNPKNINVMKRLGVDNVISSTDIIAKIIEHEVEIEPLSVLATLKNGEIIVFQTVVQKNSPAAYKKIAEVPFPKESIIGAIIRENETFVPSGDSVILPGDTLLVIINERDRGQFKKLISSK</sequence>
<gene>
    <name evidence="9" type="ORF">ELD05_00770</name>
</gene>
<dbReference type="AlphaFoldDB" id="A0A3T0D2L8"/>
<evidence type="ECO:0000313" key="9">
    <source>
        <dbReference type="EMBL" id="AZT89334.1"/>
    </source>
</evidence>
<dbReference type="InterPro" id="IPR003148">
    <property type="entry name" value="RCK_N"/>
</dbReference>
<feature type="domain" description="RCK C-terminal" evidence="8">
    <location>
        <begin position="139"/>
        <end position="220"/>
    </location>
</feature>
<dbReference type="Pfam" id="PF02080">
    <property type="entry name" value="TrkA_C"/>
    <property type="match status" value="1"/>
</dbReference>
<evidence type="ECO:0000256" key="4">
    <source>
        <dbReference type="ARBA" id="ARBA00022958"/>
    </source>
</evidence>
<dbReference type="Gene3D" id="3.40.50.720">
    <property type="entry name" value="NAD(P)-binding Rossmann-like Domain"/>
    <property type="match status" value="1"/>
</dbReference>
<dbReference type="PROSITE" id="PS51201">
    <property type="entry name" value="RCK_N"/>
    <property type="match status" value="1"/>
</dbReference>
<evidence type="ECO:0000256" key="5">
    <source>
        <dbReference type="ARBA" id="ARBA00023027"/>
    </source>
</evidence>
<keyword evidence="6" id="KW-0406">Ion transport</keyword>